<keyword evidence="1" id="KW-1133">Transmembrane helix</keyword>
<keyword evidence="1" id="KW-0812">Transmembrane</keyword>
<dbReference type="EMBL" id="JACGWJ010000077">
    <property type="protein sequence ID" value="KAL0295164.1"/>
    <property type="molecule type" value="Genomic_DNA"/>
</dbReference>
<organism evidence="2">
    <name type="scientific">Sesamum radiatum</name>
    <name type="common">Black benniseed</name>
    <dbReference type="NCBI Taxonomy" id="300843"/>
    <lineage>
        <taxon>Eukaryota</taxon>
        <taxon>Viridiplantae</taxon>
        <taxon>Streptophyta</taxon>
        <taxon>Embryophyta</taxon>
        <taxon>Tracheophyta</taxon>
        <taxon>Spermatophyta</taxon>
        <taxon>Magnoliopsida</taxon>
        <taxon>eudicotyledons</taxon>
        <taxon>Gunneridae</taxon>
        <taxon>Pentapetalae</taxon>
        <taxon>asterids</taxon>
        <taxon>lamiids</taxon>
        <taxon>Lamiales</taxon>
        <taxon>Pedaliaceae</taxon>
        <taxon>Sesamum</taxon>
    </lineage>
</organism>
<keyword evidence="1" id="KW-0472">Membrane</keyword>
<accession>A0AAW2JLG2</accession>
<name>A0AAW2JLG2_SESRA</name>
<dbReference type="AlphaFoldDB" id="A0AAW2JLG2"/>
<gene>
    <name evidence="2" type="ORF">Sradi_6847900</name>
</gene>
<feature type="non-terminal residue" evidence="2">
    <location>
        <position position="132"/>
    </location>
</feature>
<comment type="caution">
    <text evidence="2">The sequence shown here is derived from an EMBL/GenBank/DDBJ whole genome shotgun (WGS) entry which is preliminary data.</text>
</comment>
<evidence type="ECO:0000313" key="2">
    <source>
        <dbReference type="EMBL" id="KAL0295164.1"/>
    </source>
</evidence>
<feature type="transmembrane region" description="Helical" evidence="1">
    <location>
        <begin position="52"/>
        <end position="79"/>
    </location>
</feature>
<reference evidence="2" key="1">
    <citation type="submission" date="2020-06" db="EMBL/GenBank/DDBJ databases">
        <authorList>
            <person name="Li T."/>
            <person name="Hu X."/>
            <person name="Zhang T."/>
            <person name="Song X."/>
            <person name="Zhang H."/>
            <person name="Dai N."/>
            <person name="Sheng W."/>
            <person name="Hou X."/>
            <person name="Wei L."/>
        </authorList>
    </citation>
    <scope>NUCLEOTIDE SEQUENCE</scope>
    <source>
        <strain evidence="2">G02</strain>
        <tissue evidence="2">Leaf</tissue>
    </source>
</reference>
<proteinExistence type="predicted"/>
<reference evidence="2" key="2">
    <citation type="journal article" date="2024" name="Plant">
        <title>Genomic evolution and insights into agronomic trait innovations of Sesamum species.</title>
        <authorList>
            <person name="Miao H."/>
            <person name="Wang L."/>
            <person name="Qu L."/>
            <person name="Liu H."/>
            <person name="Sun Y."/>
            <person name="Le M."/>
            <person name="Wang Q."/>
            <person name="Wei S."/>
            <person name="Zheng Y."/>
            <person name="Lin W."/>
            <person name="Duan Y."/>
            <person name="Cao H."/>
            <person name="Xiong S."/>
            <person name="Wang X."/>
            <person name="Wei L."/>
            <person name="Li C."/>
            <person name="Ma Q."/>
            <person name="Ju M."/>
            <person name="Zhao R."/>
            <person name="Li G."/>
            <person name="Mu C."/>
            <person name="Tian Q."/>
            <person name="Mei H."/>
            <person name="Zhang T."/>
            <person name="Gao T."/>
            <person name="Zhang H."/>
        </authorList>
    </citation>
    <scope>NUCLEOTIDE SEQUENCE</scope>
    <source>
        <strain evidence="2">G02</strain>
    </source>
</reference>
<protein>
    <submittedName>
        <fullName evidence="2">AUGMIN subunit</fullName>
    </submittedName>
</protein>
<sequence length="132" mass="14924">MHSASKTSSQEHDKIFAAQNLPTDVSQVMDQLERHCLAPDGSLFSKSTYYDVHLVLTILSTYKFLFIFVLQVSFVGVLLDLRMEAREEMCKERQCCLKALIENSEKKVLMGKQRAVSIWPRAVLAADASVEV</sequence>
<evidence type="ECO:0000256" key="1">
    <source>
        <dbReference type="SAM" id="Phobius"/>
    </source>
</evidence>